<evidence type="ECO:0000256" key="7">
    <source>
        <dbReference type="SAM" id="Phobius"/>
    </source>
</evidence>
<evidence type="ECO:0000256" key="5">
    <source>
        <dbReference type="ARBA" id="ARBA00023136"/>
    </source>
</evidence>
<feature type="transmembrane region" description="Helical" evidence="7">
    <location>
        <begin position="20"/>
        <end position="40"/>
    </location>
</feature>
<comment type="caution">
    <text evidence="9">The sequence shown here is derived from an EMBL/GenBank/DDBJ whole genome shotgun (WGS) entry which is preliminary data.</text>
</comment>
<dbReference type="InterPro" id="IPR003838">
    <property type="entry name" value="ABC3_permease_C"/>
</dbReference>
<evidence type="ECO:0000256" key="3">
    <source>
        <dbReference type="ARBA" id="ARBA00022692"/>
    </source>
</evidence>
<dbReference type="InterPro" id="IPR050250">
    <property type="entry name" value="Macrolide_Exporter_MacB"/>
</dbReference>
<evidence type="ECO:0000256" key="4">
    <source>
        <dbReference type="ARBA" id="ARBA00022989"/>
    </source>
</evidence>
<keyword evidence="10" id="KW-1185">Reference proteome</keyword>
<dbReference type="PANTHER" id="PTHR30572:SF4">
    <property type="entry name" value="ABC TRANSPORTER PERMEASE YTRF"/>
    <property type="match status" value="1"/>
</dbReference>
<evidence type="ECO:0000256" key="2">
    <source>
        <dbReference type="ARBA" id="ARBA00022475"/>
    </source>
</evidence>
<feature type="transmembrane region" description="Helical" evidence="7">
    <location>
        <begin position="270"/>
        <end position="294"/>
    </location>
</feature>
<comment type="similarity">
    <text evidence="6">Belongs to the ABC-4 integral membrane protein family.</text>
</comment>
<sequence>MMTGVPRRPRRLRQLLSSDLFLCIQVTICSFLIMAGFVALRGTFRALNAPLGFDPHGAVIVHVDLSRVQSGKNTAQTILDALSRLPGVAEVGAISRLPMTGGLHGSPVFPSGSLHLHADEAAFRAYVFSVSPTYLRVARTRIIAGLDSPSGNDSSEQGAAVVNEVFATKMWPSKNALGQEFIYEGRQIRVLGVTETGKYHDLEESQQPVLYLLMSPVSTEEMEYVARTALMPRDLASQLSHSLNTGNTDIPIEARTWGSVLQGETFRVHVAMLTLGTLALLAGMLAVTGVFGTATYSLSRRMKEFGIFVALGAQRPALLQAALGRTFAVLIVGTLSGMLLGVFTGPLWGWLAYETRPNDPVVISATLLAMLLLGTLASVLPARRVLFANAGKLLRRE</sequence>
<keyword evidence="4 7" id="KW-1133">Transmembrane helix</keyword>
<feature type="domain" description="ABC3 transporter permease C-terminal" evidence="8">
    <location>
        <begin position="278"/>
        <end position="389"/>
    </location>
</feature>
<evidence type="ECO:0000256" key="6">
    <source>
        <dbReference type="ARBA" id="ARBA00038076"/>
    </source>
</evidence>
<comment type="subcellular location">
    <subcellularLocation>
        <location evidence="1">Cell membrane</location>
        <topology evidence="1">Multi-pass membrane protein</topology>
    </subcellularLocation>
</comment>
<keyword evidence="5 7" id="KW-0472">Membrane</keyword>
<organism evidence="9 10">
    <name type="scientific">Granulicella cerasi</name>
    <dbReference type="NCBI Taxonomy" id="741063"/>
    <lineage>
        <taxon>Bacteria</taxon>
        <taxon>Pseudomonadati</taxon>
        <taxon>Acidobacteriota</taxon>
        <taxon>Terriglobia</taxon>
        <taxon>Terriglobales</taxon>
        <taxon>Acidobacteriaceae</taxon>
        <taxon>Granulicella</taxon>
    </lineage>
</organism>
<protein>
    <submittedName>
        <fullName evidence="9">FtsX-like permease family protein</fullName>
    </submittedName>
</protein>
<dbReference type="EMBL" id="JBHSWI010000001">
    <property type="protein sequence ID" value="MFC6645537.1"/>
    <property type="molecule type" value="Genomic_DNA"/>
</dbReference>
<evidence type="ECO:0000313" key="9">
    <source>
        <dbReference type="EMBL" id="MFC6645537.1"/>
    </source>
</evidence>
<name>A0ABW1Z7V8_9BACT</name>
<dbReference type="Proteomes" id="UP001596391">
    <property type="component" value="Unassembled WGS sequence"/>
</dbReference>
<feature type="transmembrane region" description="Helical" evidence="7">
    <location>
        <begin position="361"/>
        <end position="382"/>
    </location>
</feature>
<gene>
    <name evidence="9" type="ORF">ACFQBQ_08055</name>
</gene>
<proteinExistence type="inferred from homology"/>
<evidence type="ECO:0000256" key="1">
    <source>
        <dbReference type="ARBA" id="ARBA00004651"/>
    </source>
</evidence>
<keyword evidence="3 7" id="KW-0812">Transmembrane</keyword>
<dbReference type="Pfam" id="PF02687">
    <property type="entry name" value="FtsX"/>
    <property type="match status" value="1"/>
</dbReference>
<evidence type="ECO:0000313" key="10">
    <source>
        <dbReference type="Proteomes" id="UP001596391"/>
    </source>
</evidence>
<feature type="transmembrane region" description="Helical" evidence="7">
    <location>
        <begin position="327"/>
        <end position="349"/>
    </location>
</feature>
<keyword evidence="2" id="KW-1003">Cell membrane</keyword>
<evidence type="ECO:0000259" key="8">
    <source>
        <dbReference type="Pfam" id="PF02687"/>
    </source>
</evidence>
<reference evidence="10" key="1">
    <citation type="journal article" date="2019" name="Int. J. Syst. Evol. Microbiol.">
        <title>The Global Catalogue of Microorganisms (GCM) 10K type strain sequencing project: providing services to taxonomists for standard genome sequencing and annotation.</title>
        <authorList>
            <consortium name="The Broad Institute Genomics Platform"/>
            <consortium name="The Broad Institute Genome Sequencing Center for Infectious Disease"/>
            <person name="Wu L."/>
            <person name="Ma J."/>
        </authorList>
    </citation>
    <scope>NUCLEOTIDE SEQUENCE [LARGE SCALE GENOMIC DNA]</scope>
    <source>
        <strain evidence="10">CGMCC 1.16026</strain>
    </source>
</reference>
<dbReference type="PANTHER" id="PTHR30572">
    <property type="entry name" value="MEMBRANE COMPONENT OF TRANSPORTER-RELATED"/>
    <property type="match status" value="1"/>
</dbReference>
<accession>A0ABW1Z7V8</accession>